<evidence type="ECO:0000256" key="15">
    <source>
        <dbReference type="ARBA" id="ARBA00038456"/>
    </source>
</evidence>
<evidence type="ECO:0000256" key="17">
    <source>
        <dbReference type="ARBA" id="ARBA00040123"/>
    </source>
</evidence>
<keyword evidence="9" id="KW-0809">Transit peptide</keyword>
<dbReference type="Proteomes" id="UP000642070">
    <property type="component" value="Unassembled WGS sequence"/>
</dbReference>
<reference evidence="26" key="2">
    <citation type="submission" date="2020-09" db="EMBL/GenBank/DDBJ databases">
        <authorList>
            <person name="Sun Q."/>
            <person name="Ohkuma M."/>
        </authorList>
    </citation>
    <scope>NUCLEOTIDE SEQUENCE</scope>
    <source>
        <strain evidence="26">JCM 19831</strain>
    </source>
</reference>
<sequence length="203" mass="21887">MSEPGNIGGFRPRRYRTDGGGPDFGRMIEALRRIQDGITAADAPEGVVTEVADMLEKVAAAVEPYEVDEEGMIAGRRVDLPGRGQALIPPLEYDEWDEDHVVARCSMGRFYLGANGAAHGGVIPLVFDEVLGRLANTGRPVSRTAYLHVNFRAITPIDAPLRVTGTVVRIEGRKRFLTAALHHGDTLCADGDALFVALNPGQP</sequence>
<evidence type="ECO:0000256" key="21">
    <source>
        <dbReference type="ARBA" id="ARBA00047969"/>
    </source>
</evidence>
<evidence type="ECO:0000256" key="8">
    <source>
        <dbReference type="ARBA" id="ARBA00022832"/>
    </source>
</evidence>
<evidence type="ECO:0000256" key="23">
    <source>
        <dbReference type="ARBA" id="ARBA00048180"/>
    </source>
</evidence>
<evidence type="ECO:0000256" key="10">
    <source>
        <dbReference type="ARBA" id="ARBA00023098"/>
    </source>
</evidence>
<comment type="catalytic activity">
    <reaction evidence="22">
        <text>dodecanoyl-CoA + H2O = dodecanoate + CoA + H(+)</text>
        <dbReference type="Rhea" id="RHEA:30135"/>
        <dbReference type="ChEBI" id="CHEBI:15377"/>
        <dbReference type="ChEBI" id="CHEBI:15378"/>
        <dbReference type="ChEBI" id="CHEBI:18262"/>
        <dbReference type="ChEBI" id="CHEBI:57287"/>
        <dbReference type="ChEBI" id="CHEBI:57375"/>
    </reaction>
    <physiologicalReaction direction="left-to-right" evidence="22">
        <dbReference type="Rhea" id="RHEA:30136"/>
    </physiologicalReaction>
</comment>
<evidence type="ECO:0000256" key="7">
    <source>
        <dbReference type="ARBA" id="ARBA00022801"/>
    </source>
</evidence>
<dbReference type="AlphaFoldDB" id="A0A917X6Y9"/>
<evidence type="ECO:0000313" key="26">
    <source>
        <dbReference type="EMBL" id="GGM82887.1"/>
    </source>
</evidence>
<keyword evidence="11" id="KW-0472">Membrane</keyword>
<evidence type="ECO:0000256" key="3">
    <source>
        <dbReference type="ARBA" id="ARBA00004632"/>
    </source>
</evidence>
<dbReference type="CDD" id="cd03443">
    <property type="entry name" value="PaaI_thioesterase"/>
    <property type="match status" value="1"/>
</dbReference>
<evidence type="ECO:0000256" key="2">
    <source>
        <dbReference type="ARBA" id="ARBA00004496"/>
    </source>
</evidence>
<evidence type="ECO:0000256" key="12">
    <source>
        <dbReference type="ARBA" id="ARBA00023273"/>
    </source>
</evidence>
<dbReference type="PANTHER" id="PTHR12418:SF19">
    <property type="entry name" value="ACYL-COENZYME A THIOESTERASE THEM4"/>
    <property type="match status" value="1"/>
</dbReference>
<dbReference type="EMBL" id="BMPI01000091">
    <property type="protein sequence ID" value="GGM82887.1"/>
    <property type="molecule type" value="Genomic_DNA"/>
</dbReference>
<name>A0A917X6Y9_9ACTN</name>
<keyword evidence="10" id="KW-0443">Lipid metabolism</keyword>
<keyword evidence="6" id="KW-0053">Apoptosis</keyword>
<comment type="catalytic activity">
    <reaction evidence="13">
        <text>(5Z,8Z,11Z,14Z)-eicosatetraenoyl-CoA + H2O = (5Z,8Z,11Z,14Z)-eicosatetraenoate + CoA + H(+)</text>
        <dbReference type="Rhea" id="RHEA:40151"/>
        <dbReference type="ChEBI" id="CHEBI:15377"/>
        <dbReference type="ChEBI" id="CHEBI:15378"/>
        <dbReference type="ChEBI" id="CHEBI:32395"/>
        <dbReference type="ChEBI" id="CHEBI:57287"/>
        <dbReference type="ChEBI" id="CHEBI:57368"/>
    </reaction>
    <physiologicalReaction direction="left-to-right" evidence="13">
        <dbReference type="Rhea" id="RHEA:40152"/>
    </physiologicalReaction>
</comment>
<evidence type="ECO:0000313" key="27">
    <source>
        <dbReference type="Proteomes" id="UP000642070"/>
    </source>
</evidence>
<evidence type="ECO:0000256" key="4">
    <source>
        <dbReference type="ARBA" id="ARBA00022475"/>
    </source>
</evidence>
<evidence type="ECO:0000256" key="20">
    <source>
        <dbReference type="ARBA" id="ARBA00047734"/>
    </source>
</evidence>
<comment type="subcellular location">
    <subcellularLocation>
        <location evidence="3">Cell projection</location>
        <location evidence="3">Ruffle membrane</location>
    </subcellularLocation>
    <subcellularLocation>
        <location evidence="2">Cytoplasm</location>
    </subcellularLocation>
    <subcellularLocation>
        <location evidence="1">Membrane</location>
        <topology evidence="1">Peripheral membrane protein</topology>
    </subcellularLocation>
</comment>
<dbReference type="SUPFAM" id="SSF54637">
    <property type="entry name" value="Thioesterase/thiol ester dehydrase-isomerase"/>
    <property type="match status" value="1"/>
</dbReference>
<comment type="similarity">
    <text evidence="15">Belongs to the THEM4/THEM5 thioesterase family.</text>
</comment>
<evidence type="ECO:0000256" key="18">
    <source>
        <dbReference type="ARBA" id="ARBA00043210"/>
    </source>
</evidence>
<comment type="catalytic activity">
    <reaction evidence="23">
        <text>tetradecanoyl-CoA + H2O = tetradecanoate + CoA + H(+)</text>
        <dbReference type="Rhea" id="RHEA:40119"/>
        <dbReference type="ChEBI" id="CHEBI:15377"/>
        <dbReference type="ChEBI" id="CHEBI:15378"/>
        <dbReference type="ChEBI" id="CHEBI:30807"/>
        <dbReference type="ChEBI" id="CHEBI:57287"/>
        <dbReference type="ChEBI" id="CHEBI:57385"/>
    </reaction>
    <physiologicalReaction direction="left-to-right" evidence="23">
        <dbReference type="Rhea" id="RHEA:40120"/>
    </physiologicalReaction>
</comment>
<evidence type="ECO:0000259" key="25">
    <source>
        <dbReference type="Pfam" id="PF03061"/>
    </source>
</evidence>
<dbReference type="InterPro" id="IPR052365">
    <property type="entry name" value="THEM4/THEM5_acyl-CoA_thioest"/>
</dbReference>
<evidence type="ECO:0000256" key="22">
    <source>
        <dbReference type="ARBA" id="ARBA00048074"/>
    </source>
</evidence>
<feature type="region of interest" description="Disordered" evidence="24">
    <location>
        <begin position="1"/>
        <end position="21"/>
    </location>
</feature>
<evidence type="ECO:0000256" key="1">
    <source>
        <dbReference type="ARBA" id="ARBA00004170"/>
    </source>
</evidence>
<dbReference type="GO" id="GO:0016020">
    <property type="term" value="C:membrane"/>
    <property type="evidence" value="ECO:0007669"/>
    <property type="project" value="UniProtKB-SubCell"/>
</dbReference>
<proteinExistence type="inferred from homology"/>
<evidence type="ECO:0000256" key="16">
    <source>
        <dbReference type="ARBA" id="ARBA00038848"/>
    </source>
</evidence>
<dbReference type="RefSeq" id="WP_190257190.1">
    <property type="nucleotide sequence ID" value="NZ_BMPI01000091.1"/>
</dbReference>
<dbReference type="PANTHER" id="PTHR12418">
    <property type="entry name" value="ACYL-COENZYME A THIOESTERASE THEM4"/>
    <property type="match status" value="1"/>
</dbReference>
<dbReference type="Pfam" id="PF03061">
    <property type="entry name" value="4HBT"/>
    <property type="match status" value="1"/>
</dbReference>
<comment type="catalytic activity">
    <reaction evidence="14">
        <text>(9Z)-octadecenoyl-CoA + H2O = (9Z)-octadecenoate + CoA + H(+)</text>
        <dbReference type="Rhea" id="RHEA:40139"/>
        <dbReference type="ChEBI" id="CHEBI:15377"/>
        <dbReference type="ChEBI" id="CHEBI:15378"/>
        <dbReference type="ChEBI" id="CHEBI:30823"/>
        <dbReference type="ChEBI" id="CHEBI:57287"/>
        <dbReference type="ChEBI" id="CHEBI:57387"/>
    </reaction>
    <physiologicalReaction direction="left-to-right" evidence="14">
        <dbReference type="Rhea" id="RHEA:40140"/>
    </physiologicalReaction>
</comment>
<evidence type="ECO:0000256" key="9">
    <source>
        <dbReference type="ARBA" id="ARBA00022946"/>
    </source>
</evidence>
<comment type="catalytic activity">
    <reaction evidence="19">
        <text>octanoyl-CoA + H2O = octanoate + CoA + H(+)</text>
        <dbReference type="Rhea" id="RHEA:30143"/>
        <dbReference type="ChEBI" id="CHEBI:15377"/>
        <dbReference type="ChEBI" id="CHEBI:15378"/>
        <dbReference type="ChEBI" id="CHEBI:25646"/>
        <dbReference type="ChEBI" id="CHEBI:57287"/>
        <dbReference type="ChEBI" id="CHEBI:57386"/>
    </reaction>
    <physiologicalReaction direction="left-to-right" evidence="19">
        <dbReference type="Rhea" id="RHEA:30144"/>
    </physiologicalReaction>
</comment>
<dbReference type="GO" id="GO:0006631">
    <property type="term" value="P:fatty acid metabolic process"/>
    <property type="evidence" value="ECO:0007669"/>
    <property type="project" value="UniProtKB-KW"/>
</dbReference>
<comment type="catalytic activity">
    <reaction evidence="20">
        <text>hexadecanoyl-CoA + H2O = hexadecanoate + CoA + H(+)</text>
        <dbReference type="Rhea" id="RHEA:16645"/>
        <dbReference type="ChEBI" id="CHEBI:7896"/>
        <dbReference type="ChEBI" id="CHEBI:15377"/>
        <dbReference type="ChEBI" id="CHEBI:15378"/>
        <dbReference type="ChEBI" id="CHEBI:57287"/>
        <dbReference type="ChEBI" id="CHEBI:57379"/>
        <dbReference type="EC" id="3.1.2.2"/>
    </reaction>
    <physiologicalReaction direction="left-to-right" evidence="20">
        <dbReference type="Rhea" id="RHEA:16646"/>
    </physiologicalReaction>
</comment>
<dbReference type="GO" id="GO:0005737">
    <property type="term" value="C:cytoplasm"/>
    <property type="evidence" value="ECO:0007669"/>
    <property type="project" value="UniProtKB-SubCell"/>
</dbReference>
<feature type="domain" description="Thioesterase" evidence="25">
    <location>
        <begin position="115"/>
        <end position="185"/>
    </location>
</feature>
<gene>
    <name evidence="26" type="ORF">GCM10007977_100390</name>
</gene>
<comment type="caution">
    <text evidence="26">The sequence shown here is derived from an EMBL/GenBank/DDBJ whole genome shotgun (WGS) entry which is preliminary data.</text>
</comment>
<keyword evidence="5" id="KW-0963">Cytoplasm</keyword>
<evidence type="ECO:0000256" key="24">
    <source>
        <dbReference type="SAM" id="MobiDB-lite"/>
    </source>
</evidence>
<organism evidence="26 27">
    <name type="scientific">Dactylosporangium sucinum</name>
    <dbReference type="NCBI Taxonomy" id="1424081"/>
    <lineage>
        <taxon>Bacteria</taxon>
        <taxon>Bacillati</taxon>
        <taxon>Actinomycetota</taxon>
        <taxon>Actinomycetes</taxon>
        <taxon>Micromonosporales</taxon>
        <taxon>Micromonosporaceae</taxon>
        <taxon>Dactylosporangium</taxon>
    </lineage>
</organism>
<dbReference type="InterPro" id="IPR029069">
    <property type="entry name" value="HotDog_dom_sf"/>
</dbReference>
<evidence type="ECO:0000256" key="19">
    <source>
        <dbReference type="ARBA" id="ARBA00047588"/>
    </source>
</evidence>
<dbReference type="GO" id="GO:0016787">
    <property type="term" value="F:hydrolase activity"/>
    <property type="evidence" value="ECO:0007669"/>
    <property type="project" value="UniProtKB-KW"/>
</dbReference>
<evidence type="ECO:0000256" key="6">
    <source>
        <dbReference type="ARBA" id="ARBA00022703"/>
    </source>
</evidence>
<evidence type="ECO:0000256" key="14">
    <source>
        <dbReference type="ARBA" id="ARBA00037002"/>
    </source>
</evidence>
<protein>
    <recommendedName>
        <fullName evidence="17">Acyl-coenzyme A thioesterase THEM4</fullName>
        <ecNumber evidence="16">3.1.2.2</ecNumber>
    </recommendedName>
    <alternativeName>
        <fullName evidence="18">Thioesterase superfamily member 4</fullName>
    </alternativeName>
</protein>
<evidence type="ECO:0000256" key="11">
    <source>
        <dbReference type="ARBA" id="ARBA00023136"/>
    </source>
</evidence>
<evidence type="ECO:0000256" key="13">
    <source>
        <dbReference type="ARBA" id="ARBA00035852"/>
    </source>
</evidence>
<dbReference type="Gene3D" id="3.10.129.10">
    <property type="entry name" value="Hotdog Thioesterase"/>
    <property type="match status" value="1"/>
</dbReference>
<keyword evidence="27" id="KW-1185">Reference proteome</keyword>
<dbReference type="InterPro" id="IPR006683">
    <property type="entry name" value="Thioestr_dom"/>
</dbReference>
<comment type="catalytic activity">
    <reaction evidence="21">
        <text>decanoyl-CoA + H2O = decanoate + CoA + H(+)</text>
        <dbReference type="Rhea" id="RHEA:40059"/>
        <dbReference type="ChEBI" id="CHEBI:15377"/>
        <dbReference type="ChEBI" id="CHEBI:15378"/>
        <dbReference type="ChEBI" id="CHEBI:27689"/>
        <dbReference type="ChEBI" id="CHEBI:57287"/>
        <dbReference type="ChEBI" id="CHEBI:61430"/>
    </reaction>
    <physiologicalReaction direction="left-to-right" evidence="21">
        <dbReference type="Rhea" id="RHEA:40060"/>
    </physiologicalReaction>
</comment>
<reference evidence="26" key="1">
    <citation type="journal article" date="2014" name="Int. J. Syst. Evol. Microbiol.">
        <title>Complete genome sequence of Corynebacterium casei LMG S-19264T (=DSM 44701T), isolated from a smear-ripened cheese.</title>
        <authorList>
            <consortium name="US DOE Joint Genome Institute (JGI-PGF)"/>
            <person name="Walter F."/>
            <person name="Albersmeier A."/>
            <person name="Kalinowski J."/>
            <person name="Ruckert C."/>
        </authorList>
    </citation>
    <scope>NUCLEOTIDE SEQUENCE</scope>
    <source>
        <strain evidence="26">JCM 19831</strain>
    </source>
</reference>
<keyword evidence="4" id="KW-1003">Cell membrane</keyword>
<dbReference type="EC" id="3.1.2.2" evidence="16"/>
<keyword evidence="8" id="KW-0276">Fatty acid metabolism</keyword>
<evidence type="ECO:0000256" key="5">
    <source>
        <dbReference type="ARBA" id="ARBA00022490"/>
    </source>
</evidence>
<keyword evidence="12" id="KW-0966">Cell projection</keyword>
<keyword evidence="7" id="KW-0378">Hydrolase</keyword>
<accession>A0A917X6Y9</accession>